<dbReference type="InterPro" id="IPR016047">
    <property type="entry name" value="M23ase_b-sheet_dom"/>
</dbReference>
<dbReference type="RefSeq" id="WP_135621386.1">
    <property type="nucleotide sequence ID" value="NZ_RQGD01000002.1"/>
</dbReference>
<keyword evidence="5" id="KW-1185">Reference proteome</keyword>
<keyword evidence="2" id="KW-0812">Transmembrane</keyword>
<dbReference type="GO" id="GO:0004222">
    <property type="term" value="F:metalloendopeptidase activity"/>
    <property type="evidence" value="ECO:0007669"/>
    <property type="project" value="TreeGrafter"/>
</dbReference>
<evidence type="ECO:0000256" key="1">
    <source>
        <dbReference type="ARBA" id="ARBA00022729"/>
    </source>
</evidence>
<dbReference type="Proteomes" id="UP000297693">
    <property type="component" value="Unassembled WGS sequence"/>
</dbReference>
<protein>
    <submittedName>
        <fullName evidence="4">LysM peptidoglycan-binding domain-containing protein</fullName>
    </submittedName>
</protein>
<gene>
    <name evidence="4" type="ORF">EHQ58_00545</name>
</gene>
<keyword evidence="2" id="KW-0472">Membrane</keyword>
<evidence type="ECO:0000259" key="3">
    <source>
        <dbReference type="PROSITE" id="PS51782"/>
    </source>
</evidence>
<feature type="domain" description="LysM" evidence="3">
    <location>
        <begin position="142"/>
        <end position="186"/>
    </location>
</feature>
<dbReference type="InterPro" id="IPR011055">
    <property type="entry name" value="Dup_hybrid_motif"/>
</dbReference>
<dbReference type="PANTHER" id="PTHR21666">
    <property type="entry name" value="PEPTIDASE-RELATED"/>
    <property type="match status" value="1"/>
</dbReference>
<dbReference type="SMART" id="SM00257">
    <property type="entry name" value="LysM"/>
    <property type="match status" value="2"/>
</dbReference>
<dbReference type="Pfam" id="PF01551">
    <property type="entry name" value="Peptidase_M23"/>
    <property type="match status" value="1"/>
</dbReference>
<dbReference type="SUPFAM" id="SSF51261">
    <property type="entry name" value="Duplicated hybrid motif"/>
    <property type="match status" value="1"/>
</dbReference>
<dbReference type="PROSITE" id="PS51782">
    <property type="entry name" value="LYSM"/>
    <property type="match status" value="2"/>
</dbReference>
<dbReference type="PANTHER" id="PTHR21666:SF289">
    <property type="entry name" value="L-ALA--D-GLU ENDOPEPTIDASE"/>
    <property type="match status" value="1"/>
</dbReference>
<keyword evidence="2" id="KW-1133">Transmembrane helix</keyword>
<accession>A0A4R9KDI2</accession>
<dbReference type="Pfam" id="PF01476">
    <property type="entry name" value="LysM"/>
    <property type="match status" value="2"/>
</dbReference>
<dbReference type="CDD" id="cd12797">
    <property type="entry name" value="M23_peptidase"/>
    <property type="match status" value="1"/>
</dbReference>
<dbReference type="Gene3D" id="3.10.350.10">
    <property type="entry name" value="LysM domain"/>
    <property type="match status" value="2"/>
</dbReference>
<reference evidence="4" key="1">
    <citation type="journal article" date="2019" name="PLoS Negl. Trop. Dis.">
        <title>Revisiting the worldwide diversity of Leptospira species in the environment.</title>
        <authorList>
            <person name="Vincent A.T."/>
            <person name="Schiettekatte O."/>
            <person name="Bourhy P."/>
            <person name="Veyrier F.J."/>
            <person name="Picardeau M."/>
        </authorList>
    </citation>
    <scope>NUCLEOTIDE SEQUENCE [LARGE SCALE GENOMIC DNA]</scope>
    <source>
        <strain evidence="4">201702476</strain>
    </source>
</reference>
<dbReference type="AlphaFoldDB" id="A0A4R9KDI2"/>
<keyword evidence="1" id="KW-0732">Signal</keyword>
<dbReference type="EMBL" id="RQGD01000002">
    <property type="protein sequence ID" value="TGL63889.1"/>
    <property type="molecule type" value="Genomic_DNA"/>
</dbReference>
<dbReference type="InterPro" id="IPR036779">
    <property type="entry name" value="LysM_dom_sf"/>
</dbReference>
<sequence length="374" mass="42557">MLLRSPEKTTIGKHVLRWGNLSIIQLSPGNYFYNFQFQSTVIHGTIDFHRKRYRVLPLFFYSSFIALLCSLIWDKPNYNESYLAFESGTLTEEVQENDTKDKEAKAADEKYLQETEDRKFAILRSAELDLPSEDKAKKLKVIQYKVKKNETLTEIANKFHVSVESIAGSSSIQPDVLLVAGQILNIPNKQGLVYKLKKGDTLAKVADFYKVKMEDVYSENSLEDFDLLKSGQKVFLPGAVIPEAGPLWRFPVASRVITSGWGTRSYPQYKFHMALDLRANYEPVMAARKGRVIYSGWMGGYGNVVMIQHDDSYQSLYAHNSRLYVRSGDYISTGKVISRSGCTGYCFGPHLHFEVIKDGKNINPTKIIKGFSYK</sequence>
<organism evidence="4 5">
    <name type="scientific">Leptospira ognonensis</name>
    <dbReference type="NCBI Taxonomy" id="2484945"/>
    <lineage>
        <taxon>Bacteria</taxon>
        <taxon>Pseudomonadati</taxon>
        <taxon>Spirochaetota</taxon>
        <taxon>Spirochaetia</taxon>
        <taxon>Leptospirales</taxon>
        <taxon>Leptospiraceae</taxon>
        <taxon>Leptospira</taxon>
    </lineage>
</organism>
<comment type="caution">
    <text evidence="4">The sequence shown here is derived from an EMBL/GenBank/DDBJ whole genome shotgun (WGS) entry which is preliminary data.</text>
</comment>
<proteinExistence type="predicted"/>
<name>A0A4R9KDI2_9LEPT</name>
<dbReference type="CDD" id="cd00118">
    <property type="entry name" value="LysM"/>
    <property type="match status" value="2"/>
</dbReference>
<dbReference type="Gene3D" id="2.70.70.10">
    <property type="entry name" value="Glucose Permease (Domain IIA)"/>
    <property type="match status" value="1"/>
</dbReference>
<evidence type="ECO:0000256" key="2">
    <source>
        <dbReference type="SAM" id="Phobius"/>
    </source>
</evidence>
<feature type="domain" description="LysM" evidence="3">
    <location>
        <begin position="192"/>
        <end position="236"/>
    </location>
</feature>
<dbReference type="OrthoDB" id="305469at2"/>
<evidence type="ECO:0000313" key="4">
    <source>
        <dbReference type="EMBL" id="TGL63889.1"/>
    </source>
</evidence>
<evidence type="ECO:0000313" key="5">
    <source>
        <dbReference type="Proteomes" id="UP000297693"/>
    </source>
</evidence>
<feature type="transmembrane region" description="Helical" evidence="2">
    <location>
        <begin position="55"/>
        <end position="73"/>
    </location>
</feature>
<dbReference type="InterPro" id="IPR050570">
    <property type="entry name" value="Cell_wall_metabolism_enzyme"/>
</dbReference>
<dbReference type="InterPro" id="IPR018392">
    <property type="entry name" value="LysM"/>
</dbReference>